<dbReference type="GO" id="GO:0016887">
    <property type="term" value="F:ATP hydrolysis activity"/>
    <property type="evidence" value="ECO:0007669"/>
    <property type="project" value="InterPro"/>
</dbReference>
<dbReference type="EMBL" id="JAWLRA010000036">
    <property type="protein sequence ID" value="MDW3127377.1"/>
    <property type="molecule type" value="Genomic_DNA"/>
</dbReference>
<keyword evidence="2" id="KW-0067">ATP-binding</keyword>
<keyword evidence="2" id="KW-0547">Nucleotide-binding</keyword>
<dbReference type="RefSeq" id="WP_260847556.1">
    <property type="nucleotide sequence ID" value="NZ_JAWLRA010000036.1"/>
</dbReference>
<name>A0AB35SA30_BIFLN</name>
<dbReference type="InterPro" id="IPR027417">
    <property type="entry name" value="P-loop_NTPase"/>
</dbReference>
<dbReference type="InterPro" id="IPR015854">
    <property type="entry name" value="ABC_transpr_LolD-like"/>
</dbReference>
<protein>
    <submittedName>
        <fullName evidence="2">ATP-binding cassette domain-containing protein</fullName>
    </submittedName>
</protein>
<dbReference type="InterPro" id="IPR003439">
    <property type="entry name" value="ABC_transporter-like_ATP-bd"/>
</dbReference>
<evidence type="ECO:0000313" key="3">
    <source>
        <dbReference type="Proteomes" id="UP001277803"/>
    </source>
</evidence>
<dbReference type="AlphaFoldDB" id="A0AB35SA30"/>
<comment type="caution">
    <text evidence="2">The sequence shown here is derived from an EMBL/GenBank/DDBJ whole genome shotgun (WGS) entry which is preliminary data.</text>
</comment>
<dbReference type="Pfam" id="PF00005">
    <property type="entry name" value="ABC_tran"/>
    <property type="match status" value="1"/>
</dbReference>
<evidence type="ECO:0000313" key="2">
    <source>
        <dbReference type="EMBL" id="MDW3127377.1"/>
    </source>
</evidence>
<reference evidence="2" key="1">
    <citation type="submission" date="2023-10" db="EMBL/GenBank/DDBJ databases">
        <title>Rapid discrimination of Bifidobacterium longum Subspecies based on MALDI-TOF MS and Machine Learning.</title>
        <authorList>
            <person name="Chen J."/>
        </authorList>
    </citation>
    <scope>NUCLEOTIDE SEQUENCE</scope>
    <source>
        <strain evidence="2">YGMCC0039</strain>
    </source>
</reference>
<gene>
    <name evidence="2" type="ORF">RS890_09950</name>
</gene>
<dbReference type="GO" id="GO:0005524">
    <property type="term" value="F:ATP binding"/>
    <property type="evidence" value="ECO:0007669"/>
    <property type="project" value="UniProtKB-KW"/>
</dbReference>
<accession>A0AB35SA30</accession>
<evidence type="ECO:0000259" key="1">
    <source>
        <dbReference type="Pfam" id="PF00005"/>
    </source>
</evidence>
<feature type="domain" description="ABC transporter" evidence="1">
    <location>
        <begin position="3"/>
        <end position="36"/>
    </location>
</feature>
<dbReference type="SUPFAM" id="SSF52540">
    <property type="entry name" value="P-loop containing nucleoside triphosphate hydrolases"/>
    <property type="match status" value="1"/>
</dbReference>
<dbReference type="Gene3D" id="3.40.50.300">
    <property type="entry name" value="P-loop containing nucleotide triphosphate hydrolases"/>
    <property type="match status" value="1"/>
</dbReference>
<dbReference type="GO" id="GO:0005886">
    <property type="term" value="C:plasma membrane"/>
    <property type="evidence" value="ECO:0007669"/>
    <property type="project" value="TreeGrafter"/>
</dbReference>
<proteinExistence type="predicted"/>
<dbReference type="Proteomes" id="UP001277803">
    <property type="component" value="Unassembled WGS sequence"/>
</dbReference>
<dbReference type="PANTHER" id="PTHR24220">
    <property type="entry name" value="IMPORT ATP-BINDING PROTEIN"/>
    <property type="match status" value="1"/>
</dbReference>
<sequence length="105" mass="11414">MADRRPEDMSGGQAQRVAIARALVGPRRLLLADEPTGALDSNAGMTILEVLRTRADRGAAVLLVTHEPRFAAWADRTVFLKDGRIIDETGSSNMDDLLNLEERGA</sequence>
<dbReference type="GO" id="GO:0022857">
    <property type="term" value="F:transmembrane transporter activity"/>
    <property type="evidence" value="ECO:0007669"/>
    <property type="project" value="TreeGrafter"/>
</dbReference>
<dbReference type="PANTHER" id="PTHR24220:SF685">
    <property type="entry name" value="ABC TRANSPORTER RELATED"/>
    <property type="match status" value="1"/>
</dbReference>
<organism evidence="2 3">
    <name type="scientific">Bifidobacterium longum</name>
    <dbReference type="NCBI Taxonomy" id="216816"/>
    <lineage>
        <taxon>Bacteria</taxon>
        <taxon>Bacillati</taxon>
        <taxon>Actinomycetota</taxon>
        <taxon>Actinomycetes</taxon>
        <taxon>Bifidobacteriales</taxon>
        <taxon>Bifidobacteriaceae</taxon>
        <taxon>Bifidobacterium</taxon>
    </lineage>
</organism>